<evidence type="ECO:0000256" key="1">
    <source>
        <dbReference type="ARBA" id="ARBA00023242"/>
    </source>
</evidence>
<keyword evidence="3" id="KW-0472">Membrane</keyword>
<accession>A0A5N7BNP5</accession>
<keyword evidence="5" id="KW-1185">Reference proteome</keyword>
<gene>
    <name evidence="4" type="ORF">BDV26DRAFT_139646</name>
</gene>
<dbReference type="PANTHER" id="PTHR46910:SF5">
    <property type="entry name" value="ZN(II)2CYS6 TRANSCRIPTION FACTOR (EUROFUNG)"/>
    <property type="match status" value="1"/>
</dbReference>
<dbReference type="OrthoDB" id="103819at2759"/>
<name>A0A5N7BNP5_9EURO</name>
<dbReference type="AlphaFoldDB" id="A0A5N7BNP5"/>
<dbReference type="PANTHER" id="PTHR46910">
    <property type="entry name" value="TRANSCRIPTION FACTOR PDR1"/>
    <property type="match status" value="1"/>
</dbReference>
<keyword evidence="3" id="KW-1133">Transmembrane helix</keyword>
<dbReference type="GO" id="GO:0003700">
    <property type="term" value="F:DNA-binding transcription factor activity"/>
    <property type="evidence" value="ECO:0007669"/>
    <property type="project" value="InterPro"/>
</dbReference>
<feature type="transmembrane region" description="Helical" evidence="3">
    <location>
        <begin position="489"/>
        <end position="511"/>
    </location>
</feature>
<evidence type="ECO:0000313" key="4">
    <source>
        <dbReference type="EMBL" id="KAE8383456.1"/>
    </source>
</evidence>
<feature type="compositionally biased region" description="Polar residues" evidence="2">
    <location>
        <begin position="561"/>
        <end position="577"/>
    </location>
</feature>
<dbReference type="CDD" id="cd12148">
    <property type="entry name" value="fungal_TF_MHR"/>
    <property type="match status" value="1"/>
</dbReference>
<reference evidence="4 5" key="1">
    <citation type="submission" date="2019-04" db="EMBL/GenBank/DDBJ databases">
        <title>Friends and foes A comparative genomics studyof 23 Aspergillus species from section Flavi.</title>
        <authorList>
            <consortium name="DOE Joint Genome Institute"/>
            <person name="Kjaerbolling I."/>
            <person name="Vesth T."/>
            <person name="Frisvad J.C."/>
            <person name="Nybo J.L."/>
            <person name="Theobald S."/>
            <person name="Kildgaard S."/>
            <person name="Isbrandt T."/>
            <person name="Kuo A."/>
            <person name="Sato A."/>
            <person name="Lyhne E.K."/>
            <person name="Kogle M.E."/>
            <person name="Wiebenga A."/>
            <person name="Kun R.S."/>
            <person name="Lubbers R.J."/>
            <person name="Makela M.R."/>
            <person name="Barry K."/>
            <person name="Chovatia M."/>
            <person name="Clum A."/>
            <person name="Daum C."/>
            <person name="Haridas S."/>
            <person name="He G."/>
            <person name="LaButti K."/>
            <person name="Lipzen A."/>
            <person name="Mondo S."/>
            <person name="Riley R."/>
            <person name="Salamov A."/>
            <person name="Simmons B.A."/>
            <person name="Magnuson J.K."/>
            <person name="Henrissat B."/>
            <person name="Mortensen U.H."/>
            <person name="Larsen T.O."/>
            <person name="Devries R.P."/>
            <person name="Grigoriev I.V."/>
            <person name="Machida M."/>
            <person name="Baker S.E."/>
            <person name="Andersen M.R."/>
        </authorList>
    </citation>
    <scope>NUCLEOTIDE SEQUENCE [LARGE SCALE GENOMIC DNA]</scope>
    <source>
        <strain evidence="4 5">IBT 29228</strain>
    </source>
</reference>
<evidence type="ECO:0000313" key="5">
    <source>
        <dbReference type="Proteomes" id="UP000326198"/>
    </source>
</evidence>
<dbReference type="InterPro" id="IPR050987">
    <property type="entry name" value="AtrR-like"/>
</dbReference>
<dbReference type="Proteomes" id="UP000326198">
    <property type="component" value="Unassembled WGS sequence"/>
</dbReference>
<feature type="region of interest" description="Disordered" evidence="2">
    <location>
        <begin position="1"/>
        <end position="24"/>
    </location>
</feature>
<feature type="region of interest" description="Disordered" evidence="2">
    <location>
        <begin position="561"/>
        <end position="595"/>
    </location>
</feature>
<feature type="compositionally biased region" description="Basic residues" evidence="2">
    <location>
        <begin position="13"/>
        <end position="22"/>
    </location>
</feature>
<sequence length="653" mass="74662">MNCLDAQVNCTRNRPRRRKRPRTSQATYITERLLTVELPPSTPPQPIHLSTIRDAQGAGLSHKQYNAGNDANPTPYVPQSIEKGQSEPITTSTRDALTQQTSEATKFLQRELEFNTTLTRDRYAALKEATNFVRRISKNAVISSTNEIPKVPQVQEDTRSQPFQPELLCMMSMDNEPSVLKRSYWPDHISQRTLENMCLSLMEGRGDEQTLTRYRICVYMKATTLVSRLPKKDRSPRLQDHLKRTKKLYENEILRALGKLDYLASPSLSFLQALLSGTIFMQVQGDMSRSWTLAAFASKTLVSLNYHMIEKPSFSNATDQDIHGALYTCYYLDKILSVLLLRPPSLPKLKVNPTDLVRLNAQLPLTGIVKYMVELGQFQERVLDILFDDKSDQVTAINLLVHDMSKLYLQMNECRTQPTFKAVEYEWIAIEFGYHAILTSVFHMNQRAVKGPLTRGECLKSARNALRCLTKLQEVAVMDANFIDEYPLFLTWTMLFFPLNPFFILFCNVVCTGDMGDYGLMDTVTKELSRFMDTNSSVAELHRLFSKFLNLCHPLVQNDHQASFQPTPNRSAITSTPDIRARPPSPLRQDLPGSNATQIRDNLFHNQHDTHQPEQLDSDNDLMWELVYSQPWLGWMNSDVLTGSSNMDEPLPY</sequence>
<dbReference type="EMBL" id="ML736155">
    <property type="protein sequence ID" value="KAE8383456.1"/>
    <property type="molecule type" value="Genomic_DNA"/>
</dbReference>
<keyword evidence="1" id="KW-0539">Nucleus</keyword>
<evidence type="ECO:0008006" key="6">
    <source>
        <dbReference type="Google" id="ProtNLM"/>
    </source>
</evidence>
<evidence type="ECO:0000256" key="2">
    <source>
        <dbReference type="SAM" id="MobiDB-lite"/>
    </source>
</evidence>
<organism evidence="4 5">
    <name type="scientific">Aspergillus bertholletiae</name>
    <dbReference type="NCBI Taxonomy" id="1226010"/>
    <lineage>
        <taxon>Eukaryota</taxon>
        <taxon>Fungi</taxon>
        <taxon>Dikarya</taxon>
        <taxon>Ascomycota</taxon>
        <taxon>Pezizomycotina</taxon>
        <taxon>Eurotiomycetes</taxon>
        <taxon>Eurotiomycetidae</taxon>
        <taxon>Eurotiales</taxon>
        <taxon>Aspergillaceae</taxon>
        <taxon>Aspergillus</taxon>
        <taxon>Aspergillus subgen. Circumdati</taxon>
    </lineage>
</organism>
<proteinExistence type="predicted"/>
<protein>
    <recommendedName>
        <fullName evidence="6">Transcription factor domain-containing protein</fullName>
    </recommendedName>
</protein>
<keyword evidence="3" id="KW-0812">Transmembrane</keyword>
<evidence type="ECO:0000256" key="3">
    <source>
        <dbReference type="SAM" id="Phobius"/>
    </source>
</evidence>